<gene>
    <name evidence="2" type="ORF">PL8927_810026</name>
</gene>
<accession>A0A7Z9BX96</accession>
<keyword evidence="3" id="KW-1185">Reference proteome</keyword>
<organism evidence="2 3">
    <name type="scientific">Planktothrix serta PCC 8927</name>
    <dbReference type="NCBI Taxonomy" id="671068"/>
    <lineage>
        <taxon>Bacteria</taxon>
        <taxon>Bacillati</taxon>
        <taxon>Cyanobacteriota</taxon>
        <taxon>Cyanophyceae</taxon>
        <taxon>Oscillatoriophycideae</taxon>
        <taxon>Oscillatoriales</taxon>
        <taxon>Microcoleaceae</taxon>
        <taxon>Planktothrix</taxon>
    </lineage>
</organism>
<evidence type="ECO:0000313" key="2">
    <source>
        <dbReference type="EMBL" id="VXD24376.1"/>
    </source>
</evidence>
<dbReference type="InterPro" id="IPR010328">
    <property type="entry name" value="DUF928"/>
</dbReference>
<dbReference type="RefSeq" id="WP_083625887.1">
    <property type="nucleotide sequence ID" value="NZ_LR734882.1"/>
</dbReference>
<name>A0A7Z9BX96_9CYAN</name>
<dbReference type="EMBL" id="CZCU02000159">
    <property type="protein sequence ID" value="VXD24376.1"/>
    <property type="molecule type" value="Genomic_DNA"/>
</dbReference>
<feature type="region of interest" description="Disordered" evidence="1">
    <location>
        <begin position="37"/>
        <end position="61"/>
    </location>
</feature>
<comment type="caution">
    <text evidence="2">The sequence shown here is derived from an EMBL/GenBank/DDBJ whole genome shotgun (WGS) entry which is preliminary data.</text>
</comment>
<reference evidence="2" key="1">
    <citation type="submission" date="2019-10" db="EMBL/GenBank/DDBJ databases">
        <authorList>
            <consortium name="Genoscope - CEA"/>
            <person name="William W."/>
        </authorList>
    </citation>
    <scope>NUCLEOTIDE SEQUENCE [LARGE SCALE GENOMIC DNA]</scope>
    <source>
        <strain evidence="2">BBR_PRJEB10992</strain>
    </source>
</reference>
<feature type="compositionally biased region" description="Basic and acidic residues" evidence="1">
    <location>
        <begin position="42"/>
        <end position="55"/>
    </location>
</feature>
<evidence type="ECO:0008006" key="4">
    <source>
        <dbReference type="Google" id="ProtNLM"/>
    </source>
</evidence>
<dbReference type="Proteomes" id="UP000184550">
    <property type="component" value="Unassembled WGS sequence"/>
</dbReference>
<sequence length="246" mass="27721">MKQLTLVLSILLAGILITLNSTKSGVAQHGSQSLEVAVEFQDPDRGEPNEDREGSSGRTNCPAVSQPLTALIPKQNIGLTLSGYPTFMIYVPYSSTLSRNVEFVLLDEEENEIFKQRMPLTGTPGIVKFKLPQSAPMLEVGKQYRWQFFYQCNPRLRAEDDKVEGAIARINLNETLTRQLEKANTPLEQIQVYAQNKLWYETVTLLAVLRQEKPQDQQLLQEWKELLNSIGLESLADEPLSPCCKP</sequence>
<dbReference type="OrthoDB" id="536034at2"/>
<dbReference type="AlphaFoldDB" id="A0A7Z9BX96"/>
<evidence type="ECO:0000256" key="1">
    <source>
        <dbReference type="SAM" id="MobiDB-lite"/>
    </source>
</evidence>
<evidence type="ECO:0000313" key="3">
    <source>
        <dbReference type="Proteomes" id="UP000184550"/>
    </source>
</evidence>
<dbReference type="Pfam" id="PF06051">
    <property type="entry name" value="DUF928"/>
    <property type="match status" value="1"/>
</dbReference>
<proteinExistence type="predicted"/>
<protein>
    <recommendedName>
        <fullName evidence="4">DUF928 domain-containing protein</fullName>
    </recommendedName>
</protein>